<protein>
    <submittedName>
        <fullName evidence="2">Uncharacterized protein</fullName>
    </submittedName>
</protein>
<dbReference type="OrthoDB" id="5841387at2759"/>
<gene>
    <name evidence="2" type="ORF">CGOC_LOCUS2845</name>
</gene>
<reference evidence="2 3" key="1">
    <citation type="submission" date="2018-11" db="EMBL/GenBank/DDBJ databases">
        <authorList>
            <consortium name="Pathogen Informatics"/>
        </authorList>
    </citation>
    <scope>NUCLEOTIDE SEQUENCE [LARGE SCALE GENOMIC DNA]</scope>
</reference>
<evidence type="ECO:0000256" key="1">
    <source>
        <dbReference type="SAM" id="MobiDB-lite"/>
    </source>
</evidence>
<evidence type="ECO:0000313" key="3">
    <source>
        <dbReference type="Proteomes" id="UP000271889"/>
    </source>
</evidence>
<evidence type="ECO:0000313" key="2">
    <source>
        <dbReference type="EMBL" id="VDK53969.1"/>
    </source>
</evidence>
<organism evidence="2 3">
    <name type="scientific">Cylicostephanus goldi</name>
    <name type="common">Nematode worm</name>
    <dbReference type="NCBI Taxonomy" id="71465"/>
    <lineage>
        <taxon>Eukaryota</taxon>
        <taxon>Metazoa</taxon>
        <taxon>Ecdysozoa</taxon>
        <taxon>Nematoda</taxon>
        <taxon>Chromadorea</taxon>
        <taxon>Rhabditida</taxon>
        <taxon>Rhabditina</taxon>
        <taxon>Rhabditomorpha</taxon>
        <taxon>Strongyloidea</taxon>
        <taxon>Strongylidae</taxon>
        <taxon>Cylicostephanus</taxon>
    </lineage>
</organism>
<name>A0A3P6QYE6_CYLGO</name>
<keyword evidence="3" id="KW-1185">Reference proteome</keyword>
<dbReference type="AlphaFoldDB" id="A0A3P6QYE6"/>
<feature type="region of interest" description="Disordered" evidence="1">
    <location>
        <begin position="1"/>
        <end position="21"/>
    </location>
</feature>
<dbReference type="EMBL" id="UYRV01006773">
    <property type="protein sequence ID" value="VDK53969.1"/>
    <property type="molecule type" value="Genomic_DNA"/>
</dbReference>
<sequence length="62" mass="7073">MNERGETDDHDLKGMAQNRDDFEKKMEEIGVAIVGFHDSASRIKSQLNKIEYHQVSALLTQP</sequence>
<accession>A0A3P6QYE6</accession>
<dbReference type="Proteomes" id="UP000271889">
    <property type="component" value="Unassembled WGS sequence"/>
</dbReference>
<proteinExistence type="predicted"/>